<dbReference type="PANTHER" id="PTHR37691">
    <property type="entry name" value="BLR3518 PROTEIN"/>
    <property type="match status" value="1"/>
</dbReference>
<sequence length="184" mass="20765">MRSKFTLLFSLTLFLVQLTSSFGQSIKSSTGPVFEDFGPVYSIDNEDFPLDATQQYKAIFDVERKQTDPSEQNTIISSLHRYYNMHVRSGIPKENIHLAFVLHGGSTKDALSSEAYKAKYKVDNPNKELIKTLSEMGVGIYICGQSMMSRGYSKEELMPEVKVGLSAMTVLTVYQMNNYALIKF</sequence>
<dbReference type="SUPFAM" id="SSF75169">
    <property type="entry name" value="DsrEFH-like"/>
    <property type="match status" value="1"/>
</dbReference>
<dbReference type="Pfam" id="PF02635">
    <property type="entry name" value="DsrE"/>
    <property type="match status" value="1"/>
</dbReference>
<evidence type="ECO:0000313" key="1">
    <source>
        <dbReference type="EMBL" id="GEO23052.1"/>
    </source>
</evidence>
<evidence type="ECO:0000313" key="2">
    <source>
        <dbReference type="Proteomes" id="UP000321301"/>
    </source>
</evidence>
<dbReference type="AlphaFoldDB" id="A0A512CFR4"/>
<organism evidence="1 2">
    <name type="scientific">Cyclobacterium qasimii</name>
    <dbReference type="NCBI Taxonomy" id="1350429"/>
    <lineage>
        <taxon>Bacteria</taxon>
        <taxon>Pseudomonadati</taxon>
        <taxon>Bacteroidota</taxon>
        <taxon>Cytophagia</taxon>
        <taxon>Cytophagales</taxon>
        <taxon>Cyclobacteriaceae</taxon>
        <taxon>Cyclobacterium</taxon>
    </lineage>
</organism>
<reference evidence="1 2" key="1">
    <citation type="submission" date="2019-07" db="EMBL/GenBank/DDBJ databases">
        <title>Whole genome shotgun sequence of Cyclobacterium qasimii NBRC 106168.</title>
        <authorList>
            <person name="Hosoyama A."/>
            <person name="Uohara A."/>
            <person name="Ohji S."/>
            <person name="Ichikawa N."/>
        </authorList>
    </citation>
    <scope>NUCLEOTIDE SEQUENCE [LARGE SCALE GENOMIC DNA]</scope>
    <source>
        <strain evidence="1 2">NBRC 106168</strain>
    </source>
</reference>
<dbReference type="InterPro" id="IPR027396">
    <property type="entry name" value="DsrEFH-like"/>
</dbReference>
<gene>
    <name evidence="1" type="ORF">CQA01_35860</name>
</gene>
<keyword evidence="2" id="KW-1185">Reference proteome</keyword>
<dbReference type="RefSeq" id="WP_020888862.1">
    <property type="nucleotide sequence ID" value="NZ_BJYV01000020.1"/>
</dbReference>
<dbReference type="InterPro" id="IPR003787">
    <property type="entry name" value="Sulphur_relay_DsrE/F-like"/>
</dbReference>
<protein>
    <submittedName>
        <fullName evidence="1">Uncharacterized protein</fullName>
    </submittedName>
</protein>
<dbReference type="Proteomes" id="UP000321301">
    <property type="component" value="Unassembled WGS sequence"/>
</dbReference>
<dbReference type="EMBL" id="BJYV01000020">
    <property type="protein sequence ID" value="GEO23052.1"/>
    <property type="molecule type" value="Genomic_DNA"/>
</dbReference>
<accession>A0A512CFR4</accession>
<comment type="caution">
    <text evidence="1">The sequence shown here is derived from an EMBL/GenBank/DDBJ whole genome shotgun (WGS) entry which is preliminary data.</text>
</comment>
<dbReference type="PANTHER" id="PTHR37691:SF1">
    <property type="entry name" value="BLR3518 PROTEIN"/>
    <property type="match status" value="1"/>
</dbReference>
<name>A0A512CFR4_9BACT</name>
<proteinExistence type="predicted"/>
<dbReference type="Gene3D" id="3.40.1260.10">
    <property type="entry name" value="DsrEFH-like"/>
    <property type="match status" value="1"/>
</dbReference>